<evidence type="ECO:0000313" key="1">
    <source>
        <dbReference type="EMBL" id="SMC47293.1"/>
    </source>
</evidence>
<dbReference type="Proteomes" id="UP000192790">
    <property type="component" value="Unassembled WGS sequence"/>
</dbReference>
<dbReference type="OrthoDB" id="2082082at2"/>
<dbReference type="RefSeq" id="WP_084233683.1">
    <property type="nucleotide sequence ID" value="NZ_FWXW01000002.1"/>
</dbReference>
<keyword evidence="2" id="KW-1185">Reference proteome</keyword>
<organism evidence="1 2">
    <name type="scientific">Papillibacter cinnamivorans DSM 12816</name>
    <dbReference type="NCBI Taxonomy" id="1122930"/>
    <lineage>
        <taxon>Bacteria</taxon>
        <taxon>Bacillati</taxon>
        <taxon>Bacillota</taxon>
        <taxon>Clostridia</taxon>
        <taxon>Eubacteriales</taxon>
        <taxon>Oscillospiraceae</taxon>
        <taxon>Papillibacter</taxon>
    </lineage>
</organism>
<evidence type="ECO:0000313" key="2">
    <source>
        <dbReference type="Proteomes" id="UP000192790"/>
    </source>
</evidence>
<reference evidence="1 2" key="1">
    <citation type="submission" date="2017-04" db="EMBL/GenBank/DDBJ databases">
        <authorList>
            <person name="Afonso C.L."/>
            <person name="Miller P.J."/>
            <person name="Scott M.A."/>
            <person name="Spackman E."/>
            <person name="Goraichik I."/>
            <person name="Dimitrov K.M."/>
            <person name="Suarez D.L."/>
            <person name="Swayne D.E."/>
        </authorList>
    </citation>
    <scope>NUCLEOTIDE SEQUENCE [LARGE SCALE GENOMIC DNA]</scope>
    <source>
        <strain evidence="1 2">DSM 12816</strain>
    </source>
</reference>
<sequence length="186" mass="21823">MQPVFTLQYAEYKVANKLNELFHECSVFVPASSQEKGIDLLLYNRNDHVNQVITIQVKSSRVYFGKKTNTFQNYLWLNRFDIQQNADWYLIAGVYPRFPSGKAVSEVNCNSINWETLILAFTNREMTELLASIRQKRNPAKPDIMFGFGFNTPDHIYLTRGHPEPDDMTQFLLERRINDMLKMLFK</sequence>
<dbReference type="EMBL" id="FWXW01000002">
    <property type="protein sequence ID" value="SMC47293.1"/>
    <property type="molecule type" value="Genomic_DNA"/>
</dbReference>
<protein>
    <submittedName>
        <fullName evidence="1">Uncharacterized protein</fullName>
    </submittedName>
</protein>
<proteinExistence type="predicted"/>
<gene>
    <name evidence="1" type="ORF">SAMN02745168_1047</name>
</gene>
<accession>A0A1W1ZG01</accession>
<dbReference type="AlphaFoldDB" id="A0A1W1ZG01"/>
<name>A0A1W1ZG01_9FIRM</name>
<dbReference type="STRING" id="1122930.SAMN02745168_1047"/>